<evidence type="ECO:0000313" key="3">
    <source>
        <dbReference type="EMBL" id="RHW25259.1"/>
    </source>
</evidence>
<reference evidence="3 4" key="1">
    <citation type="submission" date="2018-09" db="EMBL/GenBank/DDBJ databases">
        <title>Genome sequencing of Nocardioides immobilis CCTCC AB 2017083 for comparison to Nocardioides silvaticus.</title>
        <authorList>
            <person name="Li C."/>
            <person name="Wang G."/>
        </authorList>
    </citation>
    <scope>NUCLEOTIDE SEQUENCE [LARGE SCALE GENOMIC DNA]</scope>
    <source>
        <strain evidence="3 4">CCTCC AB 2017083</strain>
    </source>
</reference>
<evidence type="ECO:0000256" key="2">
    <source>
        <dbReference type="ARBA" id="ARBA00023002"/>
    </source>
</evidence>
<dbReference type="Gene3D" id="3.40.50.720">
    <property type="entry name" value="NAD(P)-binding Rossmann-like Domain"/>
    <property type="match status" value="1"/>
</dbReference>
<evidence type="ECO:0000256" key="1">
    <source>
        <dbReference type="ARBA" id="ARBA00006484"/>
    </source>
</evidence>
<dbReference type="GO" id="GO:0016491">
    <property type="term" value="F:oxidoreductase activity"/>
    <property type="evidence" value="ECO:0007669"/>
    <property type="project" value="UniProtKB-KW"/>
</dbReference>
<keyword evidence="4" id="KW-1185">Reference proteome</keyword>
<protein>
    <submittedName>
        <fullName evidence="3">SDR family NAD(P)-dependent oxidoreductase</fullName>
    </submittedName>
</protein>
<gene>
    <name evidence="3" type="ORF">D0Z08_20065</name>
</gene>
<dbReference type="InterPro" id="IPR036291">
    <property type="entry name" value="NAD(P)-bd_dom_sf"/>
</dbReference>
<dbReference type="PANTHER" id="PTHR43157">
    <property type="entry name" value="PHOSPHATIDYLINOSITOL-GLYCAN BIOSYNTHESIS CLASS F PROTEIN-RELATED"/>
    <property type="match status" value="1"/>
</dbReference>
<comment type="caution">
    <text evidence="3">The sequence shown here is derived from an EMBL/GenBank/DDBJ whole genome shotgun (WGS) entry which is preliminary data.</text>
</comment>
<dbReference type="EMBL" id="QXGH01000025">
    <property type="protein sequence ID" value="RHW25259.1"/>
    <property type="molecule type" value="Genomic_DNA"/>
</dbReference>
<dbReference type="NCBIfam" id="NF004846">
    <property type="entry name" value="PRK06197.1"/>
    <property type="match status" value="1"/>
</dbReference>
<dbReference type="PRINTS" id="PR00081">
    <property type="entry name" value="GDHRDH"/>
</dbReference>
<organism evidence="3 4">
    <name type="scientific">Nocardioides immobilis</name>
    <dbReference type="NCBI Taxonomy" id="2049295"/>
    <lineage>
        <taxon>Bacteria</taxon>
        <taxon>Bacillati</taxon>
        <taxon>Actinomycetota</taxon>
        <taxon>Actinomycetes</taxon>
        <taxon>Propionibacteriales</taxon>
        <taxon>Nocardioidaceae</taxon>
        <taxon>Nocardioides</taxon>
    </lineage>
</organism>
<dbReference type="InterPro" id="IPR002347">
    <property type="entry name" value="SDR_fam"/>
</dbReference>
<name>A0A417XXM3_9ACTN</name>
<sequence length="298" mass="32121">MRPWTAVPPQRGRRFVITGANSGVGLQAARILGSRGAELVLACRNLEKGEAAARQVPGHDAGRVVVRRLDVADLGSVRSFADALLVEYDGIDVLINNAGVLGAPFGLTVDGVETHFATNHLGHFALTNLLLPRIRDRVVVTSSREHRRGRLDLDDLTWESRPYGAFAAYAQSKLADLLFMSELQRRLTAAGSDVRAVGAHPGASATNITGGSGHPIKTWIGYHGQRLVSMPAWRGALCTVYAATMDIPGDTYIGPHGRLELHGWPSAARRSPAARDEATARRLWEVSERLSGVTFPAL</sequence>
<dbReference type="Proteomes" id="UP000283644">
    <property type="component" value="Unassembled WGS sequence"/>
</dbReference>
<dbReference type="PANTHER" id="PTHR43157:SF31">
    <property type="entry name" value="PHOSPHATIDYLINOSITOL-GLYCAN BIOSYNTHESIS CLASS F PROTEIN"/>
    <property type="match status" value="1"/>
</dbReference>
<dbReference type="RefSeq" id="WP_118927043.1">
    <property type="nucleotide sequence ID" value="NZ_QXGH01000025.1"/>
</dbReference>
<dbReference type="InterPro" id="IPR020904">
    <property type="entry name" value="Sc_DH/Rdtase_CS"/>
</dbReference>
<dbReference type="PROSITE" id="PS00061">
    <property type="entry name" value="ADH_SHORT"/>
    <property type="match status" value="1"/>
</dbReference>
<dbReference type="SUPFAM" id="SSF51735">
    <property type="entry name" value="NAD(P)-binding Rossmann-fold domains"/>
    <property type="match status" value="1"/>
</dbReference>
<accession>A0A417XXM3</accession>
<comment type="similarity">
    <text evidence="1">Belongs to the short-chain dehydrogenases/reductases (SDR) family.</text>
</comment>
<proteinExistence type="inferred from homology"/>
<dbReference type="AlphaFoldDB" id="A0A417XXM3"/>
<dbReference type="Pfam" id="PF00106">
    <property type="entry name" value="adh_short"/>
    <property type="match status" value="1"/>
</dbReference>
<keyword evidence="2" id="KW-0560">Oxidoreductase</keyword>
<evidence type="ECO:0000313" key="4">
    <source>
        <dbReference type="Proteomes" id="UP000283644"/>
    </source>
</evidence>
<dbReference type="OrthoDB" id="4577644at2"/>
<dbReference type="CDD" id="cd05327">
    <property type="entry name" value="retinol-DH_like_SDR_c_like"/>
    <property type="match status" value="1"/>
</dbReference>